<feature type="domain" description="Histidine kinase" evidence="9">
    <location>
        <begin position="672"/>
        <end position="878"/>
    </location>
</feature>
<evidence type="ECO:0000256" key="2">
    <source>
        <dbReference type="ARBA" id="ARBA00012438"/>
    </source>
</evidence>
<dbReference type="Pfam" id="PF01590">
    <property type="entry name" value="GAF"/>
    <property type="match status" value="1"/>
</dbReference>
<comment type="caution">
    <text evidence="11">The sequence shown here is derived from an EMBL/GenBank/DDBJ whole genome shotgun (WGS) entry which is preliminary data.</text>
</comment>
<dbReference type="Gene3D" id="3.30.450.40">
    <property type="match status" value="2"/>
</dbReference>
<evidence type="ECO:0000256" key="5">
    <source>
        <dbReference type="ARBA" id="ARBA00022741"/>
    </source>
</evidence>
<keyword evidence="6" id="KW-0418">Kinase</keyword>
<dbReference type="Pfam" id="PF02518">
    <property type="entry name" value="HATPase_c"/>
    <property type="match status" value="1"/>
</dbReference>
<comment type="catalytic activity">
    <reaction evidence="1">
        <text>ATP + protein L-histidine = ADP + protein N-phospho-L-histidine.</text>
        <dbReference type="EC" id="2.7.13.3"/>
    </reaction>
</comment>
<dbReference type="Proteomes" id="UP000028725">
    <property type="component" value="Unassembled WGS sequence"/>
</dbReference>
<organism evidence="11 12">
    <name type="scientific">Hyalangium minutum</name>
    <dbReference type="NCBI Taxonomy" id="394096"/>
    <lineage>
        <taxon>Bacteria</taxon>
        <taxon>Pseudomonadati</taxon>
        <taxon>Myxococcota</taxon>
        <taxon>Myxococcia</taxon>
        <taxon>Myxococcales</taxon>
        <taxon>Cystobacterineae</taxon>
        <taxon>Archangiaceae</taxon>
        <taxon>Hyalangium</taxon>
    </lineage>
</organism>
<dbReference type="SUPFAM" id="SSF55781">
    <property type="entry name" value="GAF domain-like"/>
    <property type="match status" value="2"/>
</dbReference>
<dbReference type="InterPro" id="IPR013656">
    <property type="entry name" value="PAS_4"/>
</dbReference>
<sequence length="889" mass="97474">MSSLHAPRVQWSWLVTTSSEAGAQYRHFDALPLGLGVIREGRFVYANASLLELLGRKPDELLGRTVAEVVSLRPGNEFLADRHLRRMRGEQVPAVYEFTLRTPAGEQRRLEISVTIEGQDAVVLLRDVSARAHHRSVLQRMAELGAGLPGMRTEQEVLTRVFDGLAELGFTFAYVMPLGDQALLERLYVPPEFSQEPASSAWAEGLRLTGSWSPLLERTWKEGSAYDAEFAVEASRFAKGEISDEVQSRLKEAGLHVIGVRIEVSGMRRAVLVVAAPWLREEELPPLRLFGAQVSAALDAALTISQLSAQNTSLAALNRLASTAATAQEPRDFFGPGAKEITRLLDCDALGLFLRRDGSEEMELVHAQGLDVQGADYYGRMPTRGSLSGQAMEQGSALVLEVESSTGLTREHMERLGYSTVAVVPLRVRSRLVGTLMVAFRKRRGLTHLERETLQAMGAHFAAATESHRLLTEVRRRADDLALIHEVGRNMVATVEMDLLMRIGVEGLALIARAPDAFLFLLDARSQRLELRAAVHKMELLGYELPLWPPDNSLAVKAFHTRMPIIMEDAGKEPGLHPVGRTLMGVTAGLVLPLVVRERVIGVAFITETSGPRRFTDSEVERASAITNQLALALEQARLIEDLKKSYAELARTQEQLVQRERLAALGELAAVVAHEVRNPLGAIFNSVSYIRRLIGAEHPALHMVDIVGEEAERLNRIVDDLLDFARPPSPSPTPVPLQRMLEESVNAALADATGPVEVAWFVEALVPVLVDERMIRQAFLNIALNAVQAMPKGGTLRVTVRRAARTEVLLEFTDTGPGIPADLRARIFEPFFTTKAKGTGLGLAIVKRIVESHSGHVALESEPGQGTTFRLYLPCEPGATLTLLPAGA</sequence>
<dbReference type="InterPro" id="IPR029016">
    <property type="entry name" value="GAF-like_dom_sf"/>
</dbReference>
<dbReference type="InterPro" id="IPR003018">
    <property type="entry name" value="GAF"/>
</dbReference>
<evidence type="ECO:0000256" key="6">
    <source>
        <dbReference type="ARBA" id="ARBA00022777"/>
    </source>
</evidence>
<dbReference type="InterPro" id="IPR036890">
    <property type="entry name" value="HATPase_C_sf"/>
</dbReference>
<dbReference type="InterPro" id="IPR004358">
    <property type="entry name" value="Sig_transdc_His_kin-like_C"/>
</dbReference>
<evidence type="ECO:0000256" key="8">
    <source>
        <dbReference type="ARBA" id="ARBA00023012"/>
    </source>
</evidence>
<dbReference type="CDD" id="cd00075">
    <property type="entry name" value="HATPase"/>
    <property type="match status" value="1"/>
</dbReference>
<dbReference type="InterPro" id="IPR035965">
    <property type="entry name" value="PAS-like_dom_sf"/>
</dbReference>
<dbReference type="NCBIfam" id="TIGR00229">
    <property type="entry name" value="sensory_box"/>
    <property type="match status" value="1"/>
</dbReference>
<dbReference type="Pfam" id="PF08448">
    <property type="entry name" value="PAS_4"/>
    <property type="match status" value="1"/>
</dbReference>
<name>A0A085WKB1_9BACT</name>
<dbReference type="InterPro" id="IPR003594">
    <property type="entry name" value="HATPase_dom"/>
</dbReference>
<dbReference type="GO" id="GO:0000155">
    <property type="term" value="F:phosphorelay sensor kinase activity"/>
    <property type="evidence" value="ECO:0007669"/>
    <property type="project" value="InterPro"/>
</dbReference>
<evidence type="ECO:0000256" key="1">
    <source>
        <dbReference type="ARBA" id="ARBA00000085"/>
    </source>
</evidence>
<keyword evidence="4" id="KW-0808">Transferase</keyword>
<proteinExistence type="predicted"/>
<evidence type="ECO:0000259" key="10">
    <source>
        <dbReference type="PROSITE" id="PS50112"/>
    </source>
</evidence>
<dbReference type="PROSITE" id="PS50109">
    <property type="entry name" value="HIS_KIN"/>
    <property type="match status" value="1"/>
</dbReference>
<keyword evidence="8" id="KW-0902">Two-component regulatory system</keyword>
<keyword evidence="7" id="KW-0067">ATP-binding</keyword>
<dbReference type="PRINTS" id="PR00344">
    <property type="entry name" value="BCTRLSENSOR"/>
</dbReference>
<dbReference type="SMART" id="SM00387">
    <property type="entry name" value="HATPase_c"/>
    <property type="match status" value="1"/>
</dbReference>
<keyword evidence="3" id="KW-0597">Phosphoprotein</keyword>
<dbReference type="AlphaFoldDB" id="A0A085WKB1"/>
<dbReference type="Pfam" id="PF00512">
    <property type="entry name" value="HisKA"/>
    <property type="match status" value="1"/>
</dbReference>
<dbReference type="Gene3D" id="1.10.287.130">
    <property type="match status" value="1"/>
</dbReference>
<evidence type="ECO:0000256" key="4">
    <source>
        <dbReference type="ARBA" id="ARBA00022679"/>
    </source>
</evidence>
<dbReference type="PATRIC" id="fig|394096.3.peg.3402"/>
<dbReference type="EMBL" id="JMCB01000006">
    <property type="protein sequence ID" value="KFE68124.1"/>
    <property type="molecule type" value="Genomic_DNA"/>
</dbReference>
<dbReference type="Gene3D" id="3.30.565.10">
    <property type="entry name" value="Histidine kinase-like ATPase, C-terminal domain"/>
    <property type="match status" value="1"/>
</dbReference>
<dbReference type="SMART" id="SM00091">
    <property type="entry name" value="PAS"/>
    <property type="match status" value="1"/>
</dbReference>
<dbReference type="CDD" id="cd00082">
    <property type="entry name" value="HisKA"/>
    <property type="match status" value="1"/>
</dbReference>
<dbReference type="SUPFAM" id="SSF55785">
    <property type="entry name" value="PYP-like sensor domain (PAS domain)"/>
    <property type="match status" value="1"/>
</dbReference>
<keyword evidence="5" id="KW-0547">Nucleotide-binding</keyword>
<dbReference type="SUPFAM" id="SSF55874">
    <property type="entry name" value="ATPase domain of HSP90 chaperone/DNA topoisomerase II/histidine kinase"/>
    <property type="match status" value="1"/>
</dbReference>
<evidence type="ECO:0000256" key="7">
    <source>
        <dbReference type="ARBA" id="ARBA00022840"/>
    </source>
</evidence>
<dbReference type="PROSITE" id="PS50112">
    <property type="entry name" value="PAS"/>
    <property type="match status" value="1"/>
</dbReference>
<evidence type="ECO:0000313" key="12">
    <source>
        <dbReference type="Proteomes" id="UP000028725"/>
    </source>
</evidence>
<dbReference type="PANTHER" id="PTHR43065:SF10">
    <property type="entry name" value="PEROXIDE STRESS-ACTIVATED HISTIDINE KINASE MAK3"/>
    <property type="match status" value="1"/>
</dbReference>
<dbReference type="EC" id="2.7.13.3" evidence="2"/>
<dbReference type="InterPro" id="IPR003661">
    <property type="entry name" value="HisK_dim/P_dom"/>
</dbReference>
<evidence type="ECO:0000259" key="9">
    <source>
        <dbReference type="PROSITE" id="PS50109"/>
    </source>
</evidence>
<dbReference type="CDD" id="cd00130">
    <property type="entry name" value="PAS"/>
    <property type="match status" value="1"/>
</dbReference>
<dbReference type="PANTHER" id="PTHR43065">
    <property type="entry name" value="SENSOR HISTIDINE KINASE"/>
    <property type="match status" value="1"/>
</dbReference>
<dbReference type="Pfam" id="PF13185">
    <property type="entry name" value="GAF_2"/>
    <property type="match status" value="1"/>
</dbReference>
<evidence type="ECO:0000256" key="3">
    <source>
        <dbReference type="ARBA" id="ARBA00022553"/>
    </source>
</evidence>
<dbReference type="SUPFAM" id="SSF47384">
    <property type="entry name" value="Homodimeric domain of signal transducing histidine kinase"/>
    <property type="match status" value="1"/>
</dbReference>
<dbReference type="GO" id="GO:0005524">
    <property type="term" value="F:ATP binding"/>
    <property type="evidence" value="ECO:0007669"/>
    <property type="project" value="UniProtKB-KW"/>
</dbReference>
<dbReference type="SMART" id="SM00388">
    <property type="entry name" value="HisKA"/>
    <property type="match status" value="1"/>
</dbReference>
<dbReference type="STRING" id="394096.DB31_7361"/>
<accession>A0A085WKB1</accession>
<dbReference type="Gene3D" id="3.30.450.20">
    <property type="entry name" value="PAS domain"/>
    <property type="match status" value="1"/>
</dbReference>
<keyword evidence="12" id="KW-1185">Reference proteome</keyword>
<protein>
    <recommendedName>
        <fullName evidence="2">histidine kinase</fullName>
        <ecNumber evidence="2">2.7.13.3</ecNumber>
    </recommendedName>
</protein>
<dbReference type="SMART" id="SM00065">
    <property type="entry name" value="GAF"/>
    <property type="match status" value="2"/>
</dbReference>
<dbReference type="InterPro" id="IPR000014">
    <property type="entry name" value="PAS"/>
</dbReference>
<gene>
    <name evidence="11" type="ORF">DB31_7361</name>
</gene>
<evidence type="ECO:0000313" key="11">
    <source>
        <dbReference type="EMBL" id="KFE68124.1"/>
    </source>
</evidence>
<reference evidence="11 12" key="1">
    <citation type="submission" date="2014-04" db="EMBL/GenBank/DDBJ databases">
        <title>Genome assembly of Hyalangium minutum DSM 14724.</title>
        <authorList>
            <person name="Sharma G."/>
            <person name="Subramanian S."/>
        </authorList>
    </citation>
    <scope>NUCLEOTIDE SEQUENCE [LARGE SCALE GENOMIC DNA]</scope>
    <source>
        <strain evidence="11 12">DSM 14724</strain>
    </source>
</reference>
<dbReference type="InterPro" id="IPR036097">
    <property type="entry name" value="HisK_dim/P_sf"/>
</dbReference>
<dbReference type="InterPro" id="IPR005467">
    <property type="entry name" value="His_kinase_dom"/>
</dbReference>
<feature type="domain" description="PAS" evidence="10">
    <location>
        <begin position="40"/>
        <end position="70"/>
    </location>
</feature>